<organism evidence="7 8">
    <name type="scientific">Hallella mizrahii</name>
    <dbReference type="NCBI Taxonomy" id="2606637"/>
    <lineage>
        <taxon>Bacteria</taxon>
        <taxon>Pseudomonadati</taxon>
        <taxon>Bacteroidota</taxon>
        <taxon>Bacteroidia</taxon>
        <taxon>Bacteroidales</taxon>
        <taxon>Prevotellaceae</taxon>
        <taxon>Hallella</taxon>
    </lineage>
</organism>
<dbReference type="AlphaFoldDB" id="A0A7K0KIT8"/>
<dbReference type="PANTHER" id="PTHR42839">
    <property type="entry name" value="ISOCHORISMATE SYNTHASE ENTC"/>
    <property type="match status" value="1"/>
</dbReference>
<gene>
    <name evidence="7" type="ORF">FYJ73_13945</name>
</gene>
<evidence type="ECO:0000256" key="4">
    <source>
        <dbReference type="ARBA" id="ARBA00023235"/>
    </source>
</evidence>
<comment type="catalytic activity">
    <reaction evidence="1">
        <text>chorismate = isochorismate</text>
        <dbReference type="Rhea" id="RHEA:18985"/>
        <dbReference type="ChEBI" id="CHEBI:29748"/>
        <dbReference type="ChEBI" id="CHEBI:29780"/>
        <dbReference type="EC" id="5.4.4.2"/>
    </reaction>
</comment>
<dbReference type="EMBL" id="VUNG01000050">
    <property type="protein sequence ID" value="MST85752.1"/>
    <property type="molecule type" value="Genomic_DNA"/>
</dbReference>
<evidence type="ECO:0000313" key="7">
    <source>
        <dbReference type="EMBL" id="MST85752.1"/>
    </source>
</evidence>
<accession>A0A7K0KIT8</accession>
<name>A0A7K0KIT8_9BACT</name>
<sequence>MSTTNYVCYRLPEQKEYVRLEQREGEPVAMKSVKDLNGRKGFVFAPFQPSEETPVWLLQPDSIERKAVGEGDFKHCEEHSNTELKRKIAEYEKLERKNYRLRFGLCKTMFKLGKVSKLVIARHVHEMQYVVGDPEELFLHACRLYPHQYIALVNMEHAGTWLMATPEVLIEGDGLNYHTMALAGTQKMPVDYRPGQELKWSEKNRKEQSYVATYIADTLRPMTKTLDHGHPHTTMAAQLLHLRTDFDFTLNDDVQLGDVLDALHPTPAVCGIPKDAAKKLILEYEKDERKYYSGFCGPYDPEGETQLYVTLRCMEIIERHYILHAGGGIVPESKEKEEWKETEMKLNTMRDVLR</sequence>
<dbReference type="Pfam" id="PF00425">
    <property type="entry name" value="Chorismate_bind"/>
    <property type="match status" value="1"/>
</dbReference>
<evidence type="ECO:0000313" key="8">
    <source>
        <dbReference type="Proteomes" id="UP000438914"/>
    </source>
</evidence>
<evidence type="ECO:0000259" key="6">
    <source>
        <dbReference type="Pfam" id="PF00425"/>
    </source>
</evidence>
<dbReference type="InterPro" id="IPR015890">
    <property type="entry name" value="Chorismate_C"/>
</dbReference>
<dbReference type="GO" id="GO:0008909">
    <property type="term" value="F:isochorismate synthase activity"/>
    <property type="evidence" value="ECO:0007669"/>
    <property type="project" value="UniProtKB-EC"/>
</dbReference>
<dbReference type="InterPro" id="IPR004561">
    <property type="entry name" value="IsoChor_synthase"/>
</dbReference>
<dbReference type="Proteomes" id="UP000438914">
    <property type="component" value="Unassembled WGS sequence"/>
</dbReference>
<comment type="similarity">
    <text evidence="2">Belongs to the isochorismate synthase family.</text>
</comment>
<dbReference type="EC" id="5.4.4.2" evidence="3"/>
<feature type="domain" description="Chorismate-utilising enzyme C-terminal" evidence="6">
    <location>
        <begin position="96"/>
        <end position="345"/>
    </location>
</feature>
<keyword evidence="8" id="KW-1185">Reference proteome</keyword>
<evidence type="ECO:0000256" key="3">
    <source>
        <dbReference type="ARBA" id="ARBA00012824"/>
    </source>
</evidence>
<proteinExistence type="inferred from homology"/>
<reference evidence="7 8" key="1">
    <citation type="submission" date="2019-08" db="EMBL/GenBank/DDBJ databases">
        <title>In-depth cultivation of the pig gut microbiome towards novel bacterial diversity and tailored functional studies.</title>
        <authorList>
            <person name="Wylensek D."/>
            <person name="Hitch T.C.A."/>
            <person name="Clavel T."/>
        </authorList>
    </citation>
    <scope>NUCLEOTIDE SEQUENCE [LARGE SCALE GENOMIC DNA]</scope>
    <source>
        <strain evidence="7 8">LKV-178-WT-2A</strain>
    </source>
</reference>
<dbReference type="PANTHER" id="PTHR42839:SF2">
    <property type="entry name" value="ISOCHORISMATE SYNTHASE ENTC"/>
    <property type="match status" value="1"/>
</dbReference>
<evidence type="ECO:0000256" key="5">
    <source>
        <dbReference type="ARBA" id="ARBA00041564"/>
    </source>
</evidence>
<dbReference type="InterPro" id="IPR005801">
    <property type="entry name" value="ADC_synthase"/>
</dbReference>
<dbReference type="NCBIfam" id="TIGR00543">
    <property type="entry name" value="isochor_syn"/>
    <property type="match status" value="1"/>
</dbReference>
<keyword evidence="4 7" id="KW-0413">Isomerase</keyword>
<dbReference type="Gene3D" id="3.60.120.10">
    <property type="entry name" value="Anthranilate synthase"/>
    <property type="match status" value="1"/>
</dbReference>
<protein>
    <recommendedName>
        <fullName evidence="3">isochorismate synthase</fullName>
        <ecNumber evidence="3">5.4.4.2</ecNumber>
    </recommendedName>
    <alternativeName>
        <fullName evidence="5">Isochorismate mutase</fullName>
    </alternativeName>
</protein>
<evidence type="ECO:0000256" key="1">
    <source>
        <dbReference type="ARBA" id="ARBA00000799"/>
    </source>
</evidence>
<evidence type="ECO:0000256" key="2">
    <source>
        <dbReference type="ARBA" id="ARBA00005297"/>
    </source>
</evidence>
<comment type="caution">
    <text evidence="7">The sequence shown here is derived from an EMBL/GenBank/DDBJ whole genome shotgun (WGS) entry which is preliminary data.</text>
</comment>
<dbReference type="SUPFAM" id="SSF56322">
    <property type="entry name" value="ADC synthase"/>
    <property type="match status" value="1"/>
</dbReference>
<dbReference type="RefSeq" id="WP_154535352.1">
    <property type="nucleotide sequence ID" value="NZ_VUNG01000050.1"/>
</dbReference>